<comment type="function">
    <text evidence="8">Also involved in hydrogenase metallocenter assembly, probably by participating in the nickel insertion step. This function in hydrogenase biosynthesis requires chaperone activity and the presence of the metal-binding domain, but not PPIase activity.</text>
</comment>
<dbReference type="EMBL" id="FWPT01000008">
    <property type="protein sequence ID" value="SMA49487.1"/>
    <property type="molecule type" value="Genomic_DNA"/>
</dbReference>
<dbReference type="Pfam" id="PF00254">
    <property type="entry name" value="FKBP_C"/>
    <property type="match status" value="1"/>
</dbReference>
<reference evidence="12 13" key="1">
    <citation type="submission" date="2017-03" db="EMBL/GenBank/DDBJ databases">
        <authorList>
            <person name="Afonso C.L."/>
            <person name="Miller P.J."/>
            <person name="Scott M.A."/>
            <person name="Spackman E."/>
            <person name="Goraichik I."/>
            <person name="Dimitrov K.M."/>
            <person name="Suarez D.L."/>
            <person name="Swayne D.E."/>
        </authorList>
    </citation>
    <scope>NUCLEOTIDE SEQUENCE [LARGE SCALE GENOMIC DNA]</scope>
    <source>
        <strain evidence="12">SB41UT1</strain>
    </source>
</reference>
<name>A0A1X7AMY1_9GAMM</name>
<proteinExistence type="inferred from homology"/>
<dbReference type="AlphaFoldDB" id="A0A1X7AMY1"/>
<keyword evidence="5 9" id="KW-0697">Rotamase</keyword>
<evidence type="ECO:0000256" key="9">
    <source>
        <dbReference type="PROSITE-ProRule" id="PRU00277"/>
    </source>
</evidence>
<comment type="similarity">
    <text evidence="3 10">Belongs to the FKBP-type PPIase family.</text>
</comment>
<evidence type="ECO:0000256" key="1">
    <source>
        <dbReference type="ARBA" id="ARBA00000971"/>
    </source>
</evidence>
<evidence type="ECO:0000256" key="8">
    <source>
        <dbReference type="ARBA" id="ARBA00037071"/>
    </source>
</evidence>
<evidence type="ECO:0000313" key="13">
    <source>
        <dbReference type="Proteomes" id="UP000196573"/>
    </source>
</evidence>
<evidence type="ECO:0000256" key="4">
    <source>
        <dbReference type="ARBA" id="ARBA00022490"/>
    </source>
</evidence>
<dbReference type="PANTHER" id="PTHR47861">
    <property type="entry name" value="FKBP-TYPE PEPTIDYL-PROLYL CIS-TRANS ISOMERASE SLYD"/>
    <property type="match status" value="1"/>
</dbReference>
<dbReference type="GO" id="GO:0003755">
    <property type="term" value="F:peptidyl-prolyl cis-trans isomerase activity"/>
    <property type="evidence" value="ECO:0007669"/>
    <property type="project" value="UniProtKB-UniRule"/>
</dbReference>
<evidence type="ECO:0000256" key="10">
    <source>
        <dbReference type="RuleBase" id="RU003915"/>
    </source>
</evidence>
<keyword evidence="6" id="KW-0143">Chaperone</keyword>
<evidence type="ECO:0000256" key="7">
    <source>
        <dbReference type="ARBA" id="ARBA00023235"/>
    </source>
</evidence>
<protein>
    <recommendedName>
        <fullName evidence="10">Peptidyl-prolyl cis-trans isomerase</fullName>
        <ecNumber evidence="10">5.2.1.8</ecNumber>
    </recommendedName>
</protein>
<dbReference type="SUPFAM" id="SSF54534">
    <property type="entry name" value="FKBP-like"/>
    <property type="match status" value="1"/>
</dbReference>
<feature type="domain" description="PPIase FKBP-type" evidence="11">
    <location>
        <begin position="14"/>
        <end position="88"/>
    </location>
</feature>
<gene>
    <name evidence="12" type="primary">slyD</name>
    <name evidence="12" type="ORF">EHSB41UT_03285</name>
</gene>
<keyword evidence="7 9" id="KW-0413">Isomerase</keyword>
<sequence length="166" mass="17862">MTTDVTDTQTVADNKVVLIHYTLKDDDGAVIDSSEGREPLPYIHGLGTIVEGLENALAGKQVGDKLTVTVEPAEGYGEFDESLVQPVPREQFGDHEVTEGQQFHADTAVGPRIVTVVAIEGDDVIIDANHELAGMNLNFDVEVVEIRDATADELEHGHVHGPGCNH</sequence>
<dbReference type="Proteomes" id="UP000196573">
    <property type="component" value="Unassembled WGS sequence"/>
</dbReference>
<evidence type="ECO:0000313" key="12">
    <source>
        <dbReference type="EMBL" id="SMA49487.1"/>
    </source>
</evidence>
<comment type="catalytic activity">
    <reaction evidence="1 9 10">
        <text>[protein]-peptidylproline (omega=180) = [protein]-peptidylproline (omega=0)</text>
        <dbReference type="Rhea" id="RHEA:16237"/>
        <dbReference type="Rhea" id="RHEA-COMP:10747"/>
        <dbReference type="Rhea" id="RHEA-COMP:10748"/>
        <dbReference type="ChEBI" id="CHEBI:83833"/>
        <dbReference type="ChEBI" id="CHEBI:83834"/>
        <dbReference type="EC" id="5.2.1.8"/>
    </reaction>
</comment>
<dbReference type="Gene3D" id="3.10.50.40">
    <property type="match status" value="1"/>
</dbReference>
<dbReference type="InterPro" id="IPR046357">
    <property type="entry name" value="PPIase_dom_sf"/>
</dbReference>
<accession>A0A1X7AMY1</accession>
<dbReference type="PROSITE" id="PS50059">
    <property type="entry name" value="FKBP_PPIASE"/>
    <property type="match status" value="1"/>
</dbReference>
<evidence type="ECO:0000256" key="5">
    <source>
        <dbReference type="ARBA" id="ARBA00023110"/>
    </source>
</evidence>
<dbReference type="OrthoDB" id="9808891at2"/>
<evidence type="ECO:0000256" key="6">
    <source>
        <dbReference type="ARBA" id="ARBA00023186"/>
    </source>
</evidence>
<keyword evidence="4" id="KW-0963">Cytoplasm</keyword>
<comment type="subcellular location">
    <subcellularLocation>
        <location evidence="2">Cytoplasm</location>
    </subcellularLocation>
</comment>
<dbReference type="InterPro" id="IPR001179">
    <property type="entry name" value="PPIase_FKBP_dom"/>
</dbReference>
<evidence type="ECO:0000256" key="3">
    <source>
        <dbReference type="ARBA" id="ARBA00006577"/>
    </source>
</evidence>
<dbReference type="EC" id="5.2.1.8" evidence="10"/>
<keyword evidence="13" id="KW-1185">Reference proteome</keyword>
<dbReference type="PANTHER" id="PTHR47861:SF3">
    <property type="entry name" value="FKBP-TYPE PEPTIDYL-PROLYL CIS-TRANS ISOMERASE SLYD"/>
    <property type="match status" value="1"/>
</dbReference>
<dbReference type="GO" id="GO:0005737">
    <property type="term" value="C:cytoplasm"/>
    <property type="evidence" value="ECO:0007669"/>
    <property type="project" value="UniProtKB-SubCell"/>
</dbReference>
<evidence type="ECO:0000259" key="11">
    <source>
        <dbReference type="PROSITE" id="PS50059"/>
    </source>
</evidence>
<dbReference type="RefSeq" id="WP_087111854.1">
    <property type="nucleotide sequence ID" value="NZ_CBCSCN010000010.1"/>
</dbReference>
<dbReference type="GO" id="GO:0042026">
    <property type="term" value="P:protein refolding"/>
    <property type="evidence" value="ECO:0007669"/>
    <property type="project" value="UniProtKB-ARBA"/>
</dbReference>
<evidence type="ECO:0000256" key="2">
    <source>
        <dbReference type="ARBA" id="ARBA00004496"/>
    </source>
</evidence>
<organism evidence="12 13">
    <name type="scientific">Parendozoicomonas haliclonae</name>
    <dbReference type="NCBI Taxonomy" id="1960125"/>
    <lineage>
        <taxon>Bacteria</taxon>
        <taxon>Pseudomonadati</taxon>
        <taxon>Pseudomonadota</taxon>
        <taxon>Gammaproteobacteria</taxon>
        <taxon>Oceanospirillales</taxon>
        <taxon>Endozoicomonadaceae</taxon>
        <taxon>Parendozoicomonas</taxon>
    </lineage>
</organism>